<gene>
    <name evidence="1" type="ORF">L484_024723</name>
</gene>
<sequence length="84" mass="9388">MIVQINQKYLDYTSNKSVKFHLHERYWYWTGSFGPNSVSEVVGKRNCKREVAVISPVEGAICSNTGAVEMVKEEVGKCSGMVGE</sequence>
<dbReference type="AlphaFoldDB" id="W9RT94"/>
<evidence type="ECO:0000313" key="1">
    <source>
        <dbReference type="EMBL" id="EXB68704.1"/>
    </source>
</evidence>
<proteinExistence type="predicted"/>
<dbReference type="Proteomes" id="UP000030645">
    <property type="component" value="Unassembled WGS sequence"/>
</dbReference>
<evidence type="ECO:0000313" key="2">
    <source>
        <dbReference type="Proteomes" id="UP000030645"/>
    </source>
</evidence>
<protein>
    <submittedName>
        <fullName evidence="1">Uncharacterized protein</fullName>
    </submittedName>
</protein>
<keyword evidence="2" id="KW-1185">Reference proteome</keyword>
<accession>W9RT94</accession>
<reference evidence="2" key="1">
    <citation type="submission" date="2013-01" db="EMBL/GenBank/DDBJ databases">
        <title>Draft Genome Sequence of a Mulberry Tree, Morus notabilis C.K. Schneid.</title>
        <authorList>
            <person name="He N."/>
            <person name="Zhao S."/>
        </authorList>
    </citation>
    <scope>NUCLEOTIDE SEQUENCE</scope>
</reference>
<organism evidence="1 2">
    <name type="scientific">Morus notabilis</name>
    <dbReference type="NCBI Taxonomy" id="981085"/>
    <lineage>
        <taxon>Eukaryota</taxon>
        <taxon>Viridiplantae</taxon>
        <taxon>Streptophyta</taxon>
        <taxon>Embryophyta</taxon>
        <taxon>Tracheophyta</taxon>
        <taxon>Spermatophyta</taxon>
        <taxon>Magnoliopsida</taxon>
        <taxon>eudicotyledons</taxon>
        <taxon>Gunneridae</taxon>
        <taxon>Pentapetalae</taxon>
        <taxon>rosids</taxon>
        <taxon>fabids</taxon>
        <taxon>Rosales</taxon>
        <taxon>Moraceae</taxon>
        <taxon>Moreae</taxon>
        <taxon>Morus</taxon>
    </lineage>
</organism>
<name>W9RT94_9ROSA</name>
<dbReference type="EMBL" id="KE344580">
    <property type="protein sequence ID" value="EXB68704.1"/>
    <property type="molecule type" value="Genomic_DNA"/>
</dbReference>